<proteinExistence type="predicted"/>
<evidence type="ECO:0000313" key="2">
    <source>
        <dbReference type="Proteomes" id="UP000324832"/>
    </source>
</evidence>
<dbReference type="EMBL" id="FZQP02006665">
    <property type="protein sequence ID" value="VVD03197.1"/>
    <property type="molecule type" value="Genomic_DNA"/>
</dbReference>
<dbReference type="AlphaFoldDB" id="A0A5E4R112"/>
<dbReference type="Proteomes" id="UP000324832">
    <property type="component" value="Unassembled WGS sequence"/>
</dbReference>
<protein>
    <submittedName>
        <fullName evidence="1">Uncharacterized protein</fullName>
    </submittedName>
</protein>
<evidence type="ECO:0000313" key="1">
    <source>
        <dbReference type="EMBL" id="VVD03197.1"/>
    </source>
</evidence>
<feature type="non-terminal residue" evidence="1">
    <location>
        <position position="1"/>
    </location>
</feature>
<accession>A0A5E4R112</accession>
<keyword evidence="2" id="KW-1185">Reference proteome</keyword>
<sequence>CKSYINNTSILNFTYTRHDNINACDRHALFEQYWMNKIHDFHIFN</sequence>
<organism evidence="1 2">
    <name type="scientific">Leptidea sinapis</name>
    <dbReference type="NCBI Taxonomy" id="189913"/>
    <lineage>
        <taxon>Eukaryota</taxon>
        <taxon>Metazoa</taxon>
        <taxon>Ecdysozoa</taxon>
        <taxon>Arthropoda</taxon>
        <taxon>Hexapoda</taxon>
        <taxon>Insecta</taxon>
        <taxon>Pterygota</taxon>
        <taxon>Neoptera</taxon>
        <taxon>Endopterygota</taxon>
        <taxon>Lepidoptera</taxon>
        <taxon>Glossata</taxon>
        <taxon>Ditrysia</taxon>
        <taxon>Papilionoidea</taxon>
        <taxon>Pieridae</taxon>
        <taxon>Dismorphiinae</taxon>
        <taxon>Leptidea</taxon>
    </lineage>
</organism>
<name>A0A5E4R112_9NEOP</name>
<reference evidence="1 2" key="1">
    <citation type="submission" date="2017-07" db="EMBL/GenBank/DDBJ databases">
        <authorList>
            <person name="Talla V."/>
            <person name="Backstrom N."/>
        </authorList>
    </citation>
    <scope>NUCLEOTIDE SEQUENCE [LARGE SCALE GENOMIC DNA]</scope>
</reference>
<gene>
    <name evidence="1" type="ORF">LSINAPIS_LOCUS13236</name>
</gene>